<accession>A0A0H5ARK6</accession>
<evidence type="ECO:0000313" key="3">
    <source>
        <dbReference type="Proteomes" id="UP000036608"/>
    </source>
</evidence>
<gene>
    <name evidence="2" type="ORF">AA957_12655</name>
</gene>
<proteinExistence type="predicted"/>
<organism evidence="2 3">
    <name type="scientific">Pseudomonas trivialis</name>
    <dbReference type="NCBI Taxonomy" id="200450"/>
    <lineage>
        <taxon>Bacteria</taxon>
        <taxon>Pseudomonadati</taxon>
        <taxon>Pseudomonadota</taxon>
        <taxon>Gammaproteobacteria</taxon>
        <taxon>Pseudomonadales</taxon>
        <taxon>Pseudomonadaceae</taxon>
        <taxon>Pseudomonas</taxon>
    </lineage>
</organism>
<dbReference type="EMBL" id="CP011507">
    <property type="protein sequence ID" value="AKS06927.1"/>
    <property type="molecule type" value="Genomic_DNA"/>
</dbReference>
<evidence type="ECO:0000313" key="2">
    <source>
        <dbReference type="EMBL" id="AKS06927.1"/>
    </source>
</evidence>
<dbReference type="InterPro" id="IPR009350">
    <property type="entry name" value="Phage_tail_T"/>
</dbReference>
<feature type="domain" description="Minor tail T" evidence="1">
    <location>
        <begin position="18"/>
        <end position="84"/>
    </location>
</feature>
<dbReference type="KEGG" id="ptv:AA957_12655"/>
<dbReference type="Pfam" id="PF06223">
    <property type="entry name" value="Phage_tail_T"/>
    <property type="match status" value="1"/>
</dbReference>
<reference evidence="3" key="2">
    <citation type="submission" date="2015-05" db="EMBL/GenBank/DDBJ databases">
        <authorList>
            <person name="Swarnkar M.K."/>
            <person name="Vyas P."/>
            <person name="Rahi P."/>
            <person name="Thakur R."/>
            <person name="Thakur N."/>
            <person name="Singh A.K."/>
            <person name="Gulati A."/>
        </authorList>
    </citation>
    <scope>NUCLEOTIDE SEQUENCE [LARGE SCALE GENOMIC DNA]</scope>
    <source>
        <strain evidence="3">745</strain>
    </source>
</reference>
<dbReference type="Proteomes" id="UP000036608">
    <property type="component" value="Chromosome"/>
</dbReference>
<dbReference type="RefSeq" id="WP_082224383.1">
    <property type="nucleotide sequence ID" value="NZ_CP011507.1"/>
</dbReference>
<protein>
    <recommendedName>
        <fullName evidence="1">Minor tail T domain-containing protein</fullName>
    </recommendedName>
</protein>
<evidence type="ECO:0000259" key="1">
    <source>
        <dbReference type="Pfam" id="PF06223"/>
    </source>
</evidence>
<name>A0A0H5ARK6_9PSED</name>
<dbReference type="PATRIC" id="fig|200450.3.peg.2609"/>
<dbReference type="AlphaFoldDB" id="A0A0H5ARK6"/>
<reference evidence="2 3" key="1">
    <citation type="journal article" date="2015" name="Genome Announc.">
        <title>Complete Genome Sequence of the Rhizobacterium Pseudomonas trivialis Strain IHBB745 with Multiple Plant Growth-Promoting Activities and Tolerance to Desiccation and Alkalinity.</title>
        <authorList>
            <person name="Gulati A."/>
            <person name="Swarnkar M.K."/>
            <person name="Vyas P."/>
            <person name="Rahi P."/>
            <person name="Thakur R."/>
            <person name="Thakur N."/>
            <person name="Singh A.K."/>
        </authorList>
    </citation>
    <scope>NUCLEOTIDE SEQUENCE [LARGE SCALE GENOMIC DNA]</scope>
    <source>
        <strain evidence="3">745</strain>
    </source>
</reference>
<sequence length="92" mass="10100">MLNGIGGRTIAEAKANLTYNEALSWMAYLEQSGTANLGLRMERGFALLATILNNVHGGKANFEDFLPKRGEVVDDAETSAQDLFRLLQSVKR</sequence>